<dbReference type="Gene3D" id="1.10.260.40">
    <property type="entry name" value="lambda repressor-like DNA-binding domains"/>
    <property type="match status" value="1"/>
</dbReference>
<comment type="caution">
    <text evidence="3">The sequence shown here is derived from an EMBL/GenBank/DDBJ whole genome shotgun (WGS) entry which is preliminary data.</text>
</comment>
<sequence length="161" mass="17214">MANKSSPLLPATRELLTAFGARLRLARERRKLTSAQVAARAGMAPLTLRNVERGADGVTIGAYLAVMQVLGLEADLSLMAAADDVGRQLQDAALVNRRKTAGGSRKPSKKGTPGNNETITTYATHQPQPSFGVRESSSSLDLIDEYRAQMDALFNAEDDAT</sequence>
<dbReference type="SMART" id="SM00530">
    <property type="entry name" value="HTH_XRE"/>
    <property type="match status" value="1"/>
</dbReference>
<dbReference type="EMBL" id="BSFN01000009">
    <property type="protein sequence ID" value="GLK90154.1"/>
    <property type="molecule type" value="Genomic_DNA"/>
</dbReference>
<feature type="compositionally biased region" description="Polar residues" evidence="1">
    <location>
        <begin position="113"/>
        <end position="135"/>
    </location>
</feature>
<keyword evidence="4" id="KW-1185">Reference proteome</keyword>
<dbReference type="PROSITE" id="PS50943">
    <property type="entry name" value="HTH_CROC1"/>
    <property type="match status" value="1"/>
</dbReference>
<organism evidence="3 4">
    <name type="scientific">Pseudomonas turukhanskensis</name>
    <dbReference type="NCBI Taxonomy" id="1806536"/>
    <lineage>
        <taxon>Bacteria</taxon>
        <taxon>Pseudomonadati</taxon>
        <taxon>Pseudomonadota</taxon>
        <taxon>Gammaproteobacteria</taxon>
        <taxon>Pseudomonadales</taxon>
        <taxon>Pseudomonadaceae</taxon>
        <taxon>Pseudomonas</taxon>
    </lineage>
</organism>
<evidence type="ECO:0000256" key="1">
    <source>
        <dbReference type="SAM" id="MobiDB-lite"/>
    </source>
</evidence>
<evidence type="ECO:0000313" key="4">
    <source>
        <dbReference type="Proteomes" id="UP001143328"/>
    </source>
</evidence>
<dbReference type="InterPro" id="IPR001387">
    <property type="entry name" value="Cro/C1-type_HTH"/>
</dbReference>
<dbReference type="Pfam" id="PF13560">
    <property type="entry name" value="HTH_31"/>
    <property type="match status" value="1"/>
</dbReference>
<dbReference type="InterPro" id="IPR010982">
    <property type="entry name" value="Lambda_DNA-bd_dom_sf"/>
</dbReference>
<reference evidence="3" key="2">
    <citation type="submission" date="2023-01" db="EMBL/GenBank/DDBJ databases">
        <authorList>
            <person name="Sun Q."/>
            <person name="Evtushenko L."/>
        </authorList>
    </citation>
    <scope>NUCLEOTIDE SEQUENCE</scope>
    <source>
        <strain evidence="3">VKM B-2935</strain>
    </source>
</reference>
<feature type="domain" description="HTH cro/C1-type" evidence="2">
    <location>
        <begin position="23"/>
        <end position="77"/>
    </location>
</feature>
<dbReference type="Proteomes" id="UP001143328">
    <property type="component" value="Unassembled WGS sequence"/>
</dbReference>
<gene>
    <name evidence="3" type="ORF">GCM10017655_32160</name>
</gene>
<protein>
    <recommendedName>
        <fullName evidence="2">HTH cro/C1-type domain-containing protein</fullName>
    </recommendedName>
</protein>
<dbReference type="GO" id="GO:0003677">
    <property type="term" value="F:DNA binding"/>
    <property type="evidence" value="ECO:0007669"/>
    <property type="project" value="InterPro"/>
</dbReference>
<dbReference type="SUPFAM" id="SSF47413">
    <property type="entry name" value="lambda repressor-like DNA-binding domains"/>
    <property type="match status" value="1"/>
</dbReference>
<dbReference type="AlphaFoldDB" id="A0A9W6K9W2"/>
<reference evidence="3" key="1">
    <citation type="journal article" date="2014" name="Int. J. Syst. Evol. Microbiol.">
        <title>Complete genome sequence of Corynebacterium casei LMG S-19264T (=DSM 44701T), isolated from a smear-ripened cheese.</title>
        <authorList>
            <consortium name="US DOE Joint Genome Institute (JGI-PGF)"/>
            <person name="Walter F."/>
            <person name="Albersmeier A."/>
            <person name="Kalinowski J."/>
            <person name="Ruckert C."/>
        </authorList>
    </citation>
    <scope>NUCLEOTIDE SEQUENCE</scope>
    <source>
        <strain evidence="3">VKM B-2935</strain>
    </source>
</reference>
<feature type="region of interest" description="Disordered" evidence="1">
    <location>
        <begin position="97"/>
        <end position="135"/>
    </location>
</feature>
<proteinExistence type="predicted"/>
<accession>A0A9W6K9W2</accession>
<name>A0A9W6K9W2_9PSED</name>
<evidence type="ECO:0000313" key="3">
    <source>
        <dbReference type="EMBL" id="GLK90154.1"/>
    </source>
</evidence>
<dbReference type="RefSeq" id="WP_271196336.1">
    <property type="nucleotide sequence ID" value="NZ_BSFN01000009.1"/>
</dbReference>
<evidence type="ECO:0000259" key="2">
    <source>
        <dbReference type="PROSITE" id="PS50943"/>
    </source>
</evidence>